<evidence type="ECO:0000259" key="1">
    <source>
        <dbReference type="Pfam" id="PF21939"/>
    </source>
</evidence>
<gene>
    <name evidence="2" type="ORF">BN715_01586</name>
</gene>
<dbReference type="Proteomes" id="UP000017908">
    <property type="component" value="Unassembled WGS sequence"/>
</dbReference>
<accession>R7MYB3</accession>
<organism evidence="2 3">
    <name type="scientific">Megasphaera elsdenii CAG:570</name>
    <dbReference type="NCBI Taxonomy" id="1263087"/>
    <lineage>
        <taxon>Bacteria</taxon>
        <taxon>Bacillati</taxon>
        <taxon>Bacillota</taxon>
        <taxon>Negativicutes</taxon>
        <taxon>Veillonellales</taxon>
        <taxon>Veillonellaceae</taxon>
        <taxon>Megasphaera</taxon>
    </lineage>
</organism>
<name>R7MYB3_MEGEL</name>
<comment type="caution">
    <text evidence="2">The sequence shown here is derived from an EMBL/GenBank/DDBJ whole genome shotgun (WGS) entry which is preliminary data.</text>
</comment>
<dbReference type="SUPFAM" id="SSF88874">
    <property type="entry name" value="Receptor-binding domain of short tail fibre protein gp12"/>
    <property type="match status" value="1"/>
</dbReference>
<dbReference type="InterPro" id="IPR053827">
    <property type="entry name" value="Gp10_C"/>
</dbReference>
<dbReference type="Pfam" id="PF21939">
    <property type="entry name" value="Gp10_C"/>
    <property type="match status" value="1"/>
</dbReference>
<evidence type="ECO:0000313" key="2">
    <source>
        <dbReference type="EMBL" id="CDF05321.1"/>
    </source>
</evidence>
<proteinExistence type="predicted"/>
<reference evidence="2" key="1">
    <citation type="submission" date="2012-11" db="EMBL/GenBank/DDBJ databases">
        <title>Dependencies among metagenomic species, viruses, plasmids and units of genetic variation.</title>
        <authorList>
            <person name="Nielsen H.B."/>
            <person name="Almeida M."/>
            <person name="Juncker A.S."/>
            <person name="Rasmussen S."/>
            <person name="Li J."/>
            <person name="Sunagawa S."/>
            <person name="Plichta D."/>
            <person name="Gautier L."/>
            <person name="Le Chatelier E."/>
            <person name="Peletier E."/>
            <person name="Bonde I."/>
            <person name="Nielsen T."/>
            <person name="Manichanh C."/>
            <person name="Arumugam M."/>
            <person name="Batto J."/>
            <person name="Santos M.B.Q.D."/>
            <person name="Blom N."/>
            <person name="Borruel N."/>
            <person name="Burgdorf K.S."/>
            <person name="Boumezbeur F."/>
            <person name="Casellas F."/>
            <person name="Dore J."/>
            <person name="Guarner F."/>
            <person name="Hansen T."/>
            <person name="Hildebrand F."/>
            <person name="Kaas R.S."/>
            <person name="Kennedy S."/>
            <person name="Kristiansen K."/>
            <person name="Kultima J.R."/>
            <person name="Leonard P."/>
            <person name="Levenez F."/>
            <person name="Lund O."/>
            <person name="Moumen B."/>
            <person name="Le Paslier D."/>
            <person name="Pons N."/>
            <person name="Pedersen O."/>
            <person name="Prifti E."/>
            <person name="Qin J."/>
            <person name="Raes J."/>
            <person name="Tap J."/>
            <person name="Tims S."/>
            <person name="Ussery D.W."/>
            <person name="Yamada T."/>
            <person name="MetaHit consortium"/>
            <person name="Renault P."/>
            <person name="Sicheritz-Ponten T."/>
            <person name="Bork P."/>
            <person name="Wang J."/>
            <person name="Brunak S."/>
            <person name="Ehrlich S.D."/>
        </authorList>
    </citation>
    <scope>NUCLEOTIDE SEQUENCE [LARGE SCALE GENOMIC DNA]</scope>
</reference>
<feature type="domain" description="Baseplate structural protein Gp10 C-terminal" evidence="1">
    <location>
        <begin position="234"/>
        <end position="388"/>
    </location>
</feature>
<protein>
    <recommendedName>
        <fullName evidence="1">Baseplate structural protein Gp10 C-terminal domain-containing protein</fullName>
    </recommendedName>
</protein>
<evidence type="ECO:0000313" key="3">
    <source>
        <dbReference type="Proteomes" id="UP000017908"/>
    </source>
</evidence>
<sequence length="389" mass="42047">MAQFPTLTFTEAGLQMLIQAQNGHTLKFTKGKLGSGVLTDSDNIVKFTDLKTPKMTLPITKVDDSNKELLVLTFDTGNTSLEEGFISRELGVFAQLDNGTETLYAYSNAGNNYDYMPNKDTPVSQSRLEVEIICSTSANVQIVIDKSIMYTTREDVDEMIATHDASDTAHEPAFTAKFKAHNADTDAHKDFVGATAEKAGVRGMVPAPAAGDEGKFLCADGTFKVAKMTTLELVNLLYPVGIIAEFTNDTDPNNIWPGTTWSKMDAGRVLISAGTYTEGTEGGDTYTYTLGDKGGEAKHRLTTEELASHGHGISISSVGNHSHDVGSPEVIIGDMANSFYGSNNPPTKYGKTMNAGAHSLSASIALTGSNFKHENRMPYETVIRWKRTD</sequence>
<dbReference type="AlphaFoldDB" id="R7MYB3"/>
<dbReference type="EMBL" id="CBKE010000254">
    <property type="protein sequence ID" value="CDF05321.1"/>
    <property type="molecule type" value="Genomic_DNA"/>
</dbReference>